<evidence type="ECO:0000256" key="2">
    <source>
        <dbReference type="ARBA" id="ARBA00023125"/>
    </source>
</evidence>
<dbReference type="Pfam" id="PF01638">
    <property type="entry name" value="HxlR"/>
    <property type="match status" value="1"/>
</dbReference>
<dbReference type="InterPro" id="IPR036388">
    <property type="entry name" value="WH-like_DNA-bd_sf"/>
</dbReference>
<dbReference type="Gene3D" id="1.10.10.10">
    <property type="entry name" value="Winged helix-like DNA-binding domain superfamily/Winged helix DNA-binding domain"/>
    <property type="match status" value="1"/>
</dbReference>
<keyword evidence="3" id="KW-0804">Transcription</keyword>
<dbReference type="Proteomes" id="UP001144313">
    <property type="component" value="Unassembled WGS sequence"/>
</dbReference>
<dbReference type="EMBL" id="BSDT01000001">
    <property type="protein sequence ID" value="GLI44567.1"/>
    <property type="molecule type" value="Genomic_DNA"/>
</dbReference>
<dbReference type="PANTHER" id="PTHR33204:SF37">
    <property type="entry name" value="HTH-TYPE TRANSCRIPTIONAL REGULATOR YODB"/>
    <property type="match status" value="1"/>
</dbReference>
<dbReference type="PANTHER" id="PTHR33204">
    <property type="entry name" value="TRANSCRIPTIONAL REGULATOR, MARR FAMILY"/>
    <property type="match status" value="1"/>
</dbReference>
<comment type="caution">
    <text evidence="5">The sequence shown here is derived from an EMBL/GenBank/DDBJ whole genome shotgun (WGS) entry which is preliminary data.</text>
</comment>
<dbReference type="AlphaFoldDB" id="A0A9W6GD16"/>
<name>A0A9W6GD16_9ACTN</name>
<protein>
    <recommendedName>
        <fullName evidence="4">HTH hxlR-type domain-containing protein</fullName>
    </recommendedName>
</protein>
<gene>
    <name evidence="5" type="ORF">GALLR39Z86_44170</name>
</gene>
<evidence type="ECO:0000256" key="1">
    <source>
        <dbReference type="ARBA" id="ARBA00023015"/>
    </source>
</evidence>
<keyword evidence="2" id="KW-0238">DNA-binding</keyword>
<dbReference type="InterPro" id="IPR036390">
    <property type="entry name" value="WH_DNA-bd_sf"/>
</dbReference>
<sequence length="131" mass="14881">MPGGNQIIAWAPPDGREVFHTNCPARQVLDHITNRWGIWVLLGLRHRELRFFELRDRIEGISEKMLSQTLRALVADNLVWRRVEPTVPPQVTYGLTEFGAGTADHLGNMFDWIRGNAASMMEECPKDEAAV</sequence>
<reference evidence="5" key="1">
    <citation type="submission" date="2022-12" db="EMBL/GenBank/DDBJ databases">
        <title>Reference genome sequencing for broad-spectrum identification of bacterial and archaeal isolates by mass spectrometry.</title>
        <authorList>
            <person name="Sekiguchi Y."/>
            <person name="Tourlousse D.M."/>
        </authorList>
    </citation>
    <scope>NUCLEOTIDE SEQUENCE</scope>
    <source>
        <strain evidence="5">LLR39Z86</strain>
    </source>
</reference>
<keyword evidence="1" id="KW-0805">Transcription regulation</keyword>
<dbReference type="InterPro" id="IPR002577">
    <property type="entry name" value="HTH_HxlR"/>
</dbReference>
<feature type="domain" description="HTH hxlR-type" evidence="4">
    <location>
        <begin position="23"/>
        <end position="121"/>
    </location>
</feature>
<dbReference type="PROSITE" id="PS51118">
    <property type="entry name" value="HTH_HXLR"/>
    <property type="match status" value="1"/>
</dbReference>
<evidence type="ECO:0000259" key="4">
    <source>
        <dbReference type="PROSITE" id="PS51118"/>
    </source>
</evidence>
<dbReference type="RefSeq" id="WP_270117870.1">
    <property type="nucleotide sequence ID" value="NZ_BAAAOL010000001.1"/>
</dbReference>
<proteinExistence type="predicted"/>
<evidence type="ECO:0000256" key="3">
    <source>
        <dbReference type="ARBA" id="ARBA00023163"/>
    </source>
</evidence>
<organism evidence="5 6">
    <name type="scientific">Glycomyces algeriensis</name>
    <dbReference type="NCBI Taxonomy" id="256037"/>
    <lineage>
        <taxon>Bacteria</taxon>
        <taxon>Bacillati</taxon>
        <taxon>Actinomycetota</taxon>
        <taxon>Actinomycetes</taxon>
        <taxon>Glycomycetales</taxon>
        <taxon>Glycomycetaceae</taxon>
        <taxon>Glycomyces</taxon>
    </lineage>
</organism>
<evidence type="ECO:0000313" key="5">
    <source>
        <dbReference type="EMBL" id="GLI44567.1"/>
    </source>
</evidence>
<evidence type="ECO:0000313" key="6">
    <source>
        <dbReference type="Proteomes" id="UP001144313"/>
    </source>
</evidence>
<dbReference type="SUPFAM" id="SSF46785">
    <property type="entry name" value="Winged helix' DNA-binding domain"/>
    <property type="match status" value="1"/>
</dbReference>
<accession>A0A9W6GD16</accession>
<dbReference type="GO" id="GO:0003677">
    <property type="term" value="F:DNA binding"/>
    <property type="evidence" value="ECO:0007669"/>
    <property type="project" value="UniProtKB-KW"/>
</dbReference>
<keyword evidence="6" id="KW-1185">Reference proteome</keyword>